<dbReference type="PANTHER" id="PTHR40524">
    <property type="entry name" value="PEPTIDASE_C39_2 DOMAIN-CONTAINING PROTEIN"/>
    <property type="match status" value="1"/>
</dbReference>
<dbReference type="EMBL" id="HBGT01019348">
    <property type="protein sequence ID" value="CAD9421923.1"/>
    <property type="molecule type" value="Transcribed_RNA"/>
</dbReference>
<sequence length="186" mass="20254">MARLPLLLLPMLTLAVQGQPPYPLYKQCDSAWGDDIMVTKTICSVGCLMSSVSDGLGGYNISIPAADGSYVEANPGTLNKWLQLNDGYDESDDLIESVVPQIDPGRITWPEDGMYKTKDGLTYELIVQWIEAGRVVIANVLEGHHFVLSVGGSEDGDTIEVHDPGFDTANYSYTGDVVGFRIFDMS</sequence>
<dbReference type="PANTHER" id="PTHR40524:SF1">
    <property type="entry name" value="PEPTIDASE C39-LIKE DOMAIN-CONTAINING PROTEIN"/>
    <property type="match status" value="1"/>
</dbReference>
<feature type="signal peptide" evidence="1">
    <location>
        <begin position="1"/>
        <end position="18"/>
    </location>
</feature>
<protein>
    <recommendedName>
        <fullName evidence="3">Peptidase C39-like domain-containing protein</fullName>
    </recommendedName>
</protein>
<keyword evidence="1" id="KW-0732">Signal</keyword>
<evidence type="ECO:0000313" key="2">
    <source>
        <dbReference type="EMBL" id="CAD9421923.1"/>
    </source>
</evidence>
<dbReference type="AlphaFoldDB" id="A0A7S2CD59"/>
<gene>
    <name evidence="2" type="ORF">FPAR1323_LOCUS10183</name>
</gene>
<reference evidence="2" key="1">
    <citation type="submission" date="2021-01" db="EMBL/GenBank/DDBJ databases">
        <authorList>
            <person name="Corre E."/>
            <person name="Pelletier E."/>
            <person name="Niang G."/>
            <person name="Scheremetjew M."/>
            <person name="Finn R."/>
            <person name="Kale V."/>
            <person name="Holt S."/>
            <person name="Cochrane G."/>
            <person name="Meng A."/>
            <person name="Brown T."/>
            <person name="Cohen L."/>
        </authorList>
    </citation>
    <scope>NUCLEOTIDE SEQUENCE</scope>
    <source>
        <strain evidence="2">RCC1693</strain>
    </source>
</reference>
<organism evidence="2">
    <name type="scientific">Florenciella parvula</name>
    <dbReference type="NCBI Taxonomy" id="236787"/>
    <lineage>
        <taxon>Eukaryota</taxon>
        <taxon>Sar</taxon>
        <taxon>Stramenopiles</taxon>
        <taxon>Ochrophyta</taxon>
        <taxon>Dictyochophyceae</taxon>
        <taxon>Florenciellales</taxon>
        <taxon>Florenciella</taxon>
    </lineage>
</organism>
<proteinExistence type="predicted"/>
<accession>A0A7S2CD59</accession>
<evidence type="ECO:0000256" key="1">
    <source>
        <dbReference type="SAM" id="SignalP"/>
    </source>
</evidence>
<feature type="chain" id="PRO_5030706296" description="Peptidase C39-like domain-containing protein" evidence="1">
    <location>
        <begin position="19"/>
        <end position="186"/>
    </location>
</feature>
<name>A0A7S2CD59_9STRA</name>
<evidence type="ECO:0008006" key="3">
    <source>
        <dbReference type="Google" id="ProtNLM"/>
    </source>
</evidence>